<reference evidence="2" key="1">
    <citation type="journal article" date="2023" name="Science">
        <title>Elucidation of the pathway for biosynthesis of saponin adjuvants from the soapbark tree.</title>
        <authorList>
            <person name="Reed J."/>
            <person name="Orme A."/>
            <person name="El-Demerdash A."/>
            <person name="Owen C."/>
            <person name="Martin L.B.B."/>
            <person name="Misra R.C."/>
            <person name="Kikuchi S."/>
            <person name="Rejzek M."/>
            <person name="Martin A.C."/>
            <person name="Harkess A."/>
            <person name="Leebens-Mack J."/>
            <person name="Louveau T."/>
            <person name="Stephenson M.J."/>
            <person name="Osbourn A."/>
        </authorList>
    </citation>
    <scope>NUCLEOTIDE SEQUENCE</scope>
    <source>
        <strain evidence="2">S10</strain>
    </source>
</reference>
<keyword evidence="1" id="KW-0732">Signal</keyword>
<dbReference type="EMBL" id="JARAOO010000005">
    <property type="protein sequence ID" value="KAJ7967201.1"/>
    <property type="molecule type" value="Genomic_DNA"/>
</dbReference>
<dbReference type="PANTHER" id="PTHR33935:SF22">
    <property type="entry name" value="OS10G0149400 PROTEIN"/>
    <property type="match status" value="1"/>
</dbReference>
<evidence type="ECO:0000313" key="2">
    <source>
        <dbReference type="EMBL" id="KAJ7967201.1"/>
    </source>
</evidence>
<organism evidence="2 3">
    <name type="scientific">Quillaja saponaria</name>
    <name type="common">Soap bark tree</name>
    <dbReference type="NCBI Taxonomy" id="32244"/>
    <lineage>
        <taxon>Eukaryota</taxon>
        <taxon>Viridiplantae</taxon>
        <taxon>Streptophyta</taxon>
        <taxon>Embryophyta</taxon>
        <taxon>Tracheophyta</taxon>
        <taxon>Spermatophyta</taxon>
        <taxon>Magnoliopsida</taxon>
        <taxon>eudicotyledons</taxon>
        <taxon>Gunneridae</taxon>
        <taxon>Pentapetalae</taxon>
        <taxon>rosids</taxon>
        <taxon>fabids</taxon>
        <taxon>Fabales</taxon>
        <taxon>Quillajaceae</taxon>
        <taxon>Quillaja</taxon>
    </lineage>
</organism>
<name>A0AAD7M181_QUISA</name>
<dbReference type="AlphaFoldDB" id="A0AAD7M181"/>
<dbReference type="Pfam" id="PF01190">
    <property type="entry name" value="Pollen_Ole_e_1"/>
    <property type="match status" value="1"/>
</dbReference>
<evidence type="ECO:0000256" key="1">
    <source>
        <dbReference type="SAM" id="SignalP"/>
    </source>
</evidence>
<evidence type="ECO:0000313" key="3">
    <source>
        <dbReference type="Proteomes" id="UP001163823"/>
    </source>
</evidence>
<sequence length="236" mass="26192">MRILPFCQGALLCFWLSLFFALSFCYGDHSTVEVVGIGECADCNQNSIKSSHAFSGLRVTIDCKPANGQFETRGVGELDEEGKFKVLLPHEIVKDGKLKEECYAQVHSASAAPCSSHNGLDSNKIVLKSKTDEKHTFGLTGKLNFTSSLLWPSFKYPPMPSLPPLPKLPTLPKQPHLTKPHPFFHKLPHPPLKSFGHPFPFPPKVFPPFSPKVFPPFPPKTFPPIFKKPLPPTIPI</sequence>
<feature type="chain" id="PRO_5042256282" evidence="1">
    <location>
        <begin position="28"/>
        <end position="236"/>
    </location>
</feature>
<proteinExistence type="predicted"/>
<dbReference type="KEGG" id="qsa:O6P43_011495"/>
<protein>
    <submittedName>
        <fullName evidence="2">Proline-rich protein 4-like</fullName>
    </submittedName>
</protein>
<dbReference type="Proteomes" id="UP001163823">
    <property type="component" value="Chromosome 5"/>
</dbReference>
<keyword evidence="3" id="KW-1185">Reference proteome</keyword>
<gene>
    <name evidence="2" type="ORF">O6P43_011495</name>
</gene>
<feature type="signal peptide" evidence="1">
    <location>
        <begin position="1"/>
        <end position="27"/>
    </location>
</feature>
<accession>A0AAD7M181</accession>
<dbReference type="PANTHER" id="PTHR33935">
    <property type="entry name" value="OS10G0148100 PROTEIN"/>
    <property type="match status" value="1"/>
</dbReference>
<comment type="caution">
    <text evidence="2">The sequence shown here is derived from an EMBL/GenBank/DDBJ whole genome shotgun (WGS) entry which is preliminary data.</text>
</comment>